<accession>A0A538S8W7</accession>
<gene>
    <name evidence="2" type="ORF">E6K73_13080</name>
</gene>
<comment type="caution">
    <text evidence="2">The sequence shown here is derived from an EMBL/GenBank/DDBJ whole genome shotgun (WGS) entry which is preliminary data.</text>
</comment>
<dbReference type="InterPro" id="IPR005229">
    <property type="entry name" value="YicC/YloC-like"/>
</dbReference>
<reference evidence="2 3" key="1">
    <citation type="journal article" date="2019" name="Nat. Microbiol.">
        <title>Mediterranean grassland soil C-N compound turnover is dependent on rainfall and depth, and is mediated by genomically divergent microorganisms.</title>
        <authorList>
            <person name="Diamond S."/>
            <person name="Andeer P.F."/>
            <person name="Li Z."/>
            <person name="Crits-Christoph A."/>
            <person name="Burstein D."/>
            <person name="Anantharaman K."/>
            <person name="Lane K.R."/>
            <person name="Thomas B.C."/>
            <person name="Pan C."/>
            <person name="Northen T.R."/>
            <person name="Banfield J.F."/>
        </authorList>
    </citation>
    <scope>NUCLEOTIDE SEQUENCE [LARGE SCALE GENOMIC DNA]</scope>
    <source>
        <strain evidence="2">WS_3</strain>
    </source>
</reference>
<organism evidence="2 3">
    <name type="scientific">Eiseniibacteriota bacterium</name>
    <dbReference type="NCBI Taxonomy" id="2212470"/>
    <lineage>
        <taxon>Bacteria</taxon>
        <taxon>Candidatus Eiseniibacteriota</taxon>
    </lineage>
</organism>
<dbReference type="Pfam" id="PF08340">
    <property type="entry name" value="YicC-like_C"/>
    <property type="match status" value="1"/>
</dbReference>
<dbReference type="InterPro" id="IPR013551">
    <property type="entry name" value="YicC-like_C"/>
</dbReference>
<proteinExistence type="predicted"/>
<dbReference type="GO" id="GO:0004521">
    <property type="term" value="F:RNA endonuclease activity"/>
    <property type="evidence" value="ECO:0007669"/>
    <property type="project" value="InterPro"/>
</dbReference>
<sequence>MGRVQTLLGDVEMDPVRIAQEVALMVDRLDCTEECVRLSAHIDQFRSLVEGPELAGRKLNFLLQEMNREANTIGAKSNDVEITRAVIVIKEEIERLREQVQNVE</sequence>
<evidence type="ECO:0000313" key="2">
    <source>
        <dbReference type="EMBL" id="TMQ47824.1"/>
    </source>
</evidence>
<dbReference type="EMBL" id="VBOT01000165">
    <property type="protein sequence ID" value="TMQ47824.1"/>
    <property type="molecule type" value="Genomic_DNA"/>
</dbReference>
<name>A0A538S8W7_UNCEI</name>
<feature type="domain" description="Endoribonuclease YicC-like C-terminal" evidence="1">
    <location>
        <begin position="3"/>
        <end position="104"/>
    </location>
</feature>
<dbReference type="AlphaFoldDB" id="A0A538S8W7"/>
<evidence type="ECO:0000313" key="3">
    <source>
        <dbReference type="Proteomes" id="UP000320184"/>
    </source>
</evidence>
<evidence type="ECO:0000259" key="1">
    <source>
        <dbReference type="Pfam" id="PF08340"/>
    </source>
</evidence>
<dbReference type="PANTHER" id="PTHR30636">
    <property type="entry name" value="UPF0701 PROTEIN YICC"/>
    <property type="match status" value="1"/>
</dbReference>
<dbReference type="PANTHER" id="PTHR30636:SF3">
    <property type="entry name" value="UPF0701 PROTEIN YICC"/>
    <property type="match status" value="1"/>
</dbReference>
<protein>
    <submittedName>
        <fullName evidence="2">DUF1732 domain-containing protein</fullName>
    </submittedName>
</protein>
<dbReference type="Proteomes" id="UP000320184">
    <property type="component" value="Unassembled WGS sequence"/>
</dbReference>